<dbReference type="Gramene" id="TKW18312">
    <property type="protein sequence ID" value="TKW18312"/>
    <property type="gene ID" value="SEVIR_5G422900v2"/>
</dbReference>
<evidence type="ECO:0000313" key="2">
    <source>
        <dbReference type="Proteomes" id="UP000298652"/>
    </source>
</evidence>
<keyword evidence="2" id="KW-1185">Reference proteome</keyword>
<organism evidence="1 2">
    <name type="scientific">Setaria viridis</name>
    <name type="common">Green bristlegrass</name>
    <name type="synonym">Setaria italica subsp. viridis</name>
    <dbReference type="NCBI Taxonomy" id="4556"/>
    <lineage>
        <taxon>Eukaryota</taxon>
        <taxon>Viridiplantae</taxon>
        <taxon>Streptophyta</taxon>
        <taxon>Embryophyta</taxon>
        <taxon>Tracheophyta</taxon>
        <taxon>Spermatophyta</taxon>
        <taxon>Magnoliopsida</taxon>
        <taxon>Liliopsida</taxon>
        <taxon>Poales</taxon>
        <taxon>Poaceae</taxon>
        <taxon>PACMAD clade</taxon>
        <taxon>Panicoideae</taxon>
        <taxon>Panicodae</taxon>
        <taxon>Paniceae</taxon>
        <taxon>Cenchrinae</taxon>
        <taxon>Setaria</taxon>
    </lineage>
</organism>
<evidence type="ECO:0000313" key="1">
    <source>
        <dbReference type="EMBL" id="TKW18312.1"/>
    </source>
</evidence>
<protein>
    <submittedName>
        <fullName evidence="1">Uncharacterized protein</fullName>
    </submittedName>
</protein>
<name>A0A4U6URJ7_SETVI</name>
<dbReference type="EMBL" id="CM016556">
    <property type="protein sequence ID" value="TKW18312.1"/>
    <property type="molecule type" value="Genomic_DNA"/>
</dbReference>
<dbReference type="Proteomes" id="UP000298652">
    <property type="component" value="Chromosome 5"/>
</dbReference>
<sequence>MVAYDLGRFITKLVLHVLYVFEKSKRLVSTWIAYKTSE</sequence>
<proteinExistence type="predicted"/>
<gene>
    <name evidence="1" type="ORF">SEVIR_5G422900v2</name>
</gene>
<dbReference type="AlphaFoldDB" id="A0A4U6URJ7"/>
<reference evidence="1" key="1">
    <citation type="submission" date="2019-03" db="EMBL/GenBank/DDBJ databases">
        <title>WGS assembly of Setaria viridis.</title>
        <authorList>
            <person name="Huang P."/>
            <person name="Jenkins J."/>
            <person name="Grimwood J."/>
            <person name="Barry K."/>
            <person name="Healey A."/>
            <person name="Mamidi S."/>
            <person name="Sreedasyam A."/>
            <person name="Shu S."/>
            <person name="Feldman M."/>
            <person name="Wu J."/>
            <person name="Yu Y."/>
            <person name="Chen C."/>
            <person name="Johnson J."/>
            <person name="Rokhsar D."/>
            <person name="Baxter I."/>
            <person name="Schmutz J."/>
            <person name="Brutnell T."/>
            <person name="Kellogg E."/>
        </authorList>
    </citation>
    <scope>NUCLEOTIDE SEQUENCE [LARGE SCALE GENOMIC DNA]</scope>
</reference>
<accession>A0A4U6URJ7</accession>